<name>A0A4R1YY12_9RHOB</name>
<reference evidence="1 2" key="1">
    <citation type="submission" date="2019-03" db="EMBL/GenBank/DDBJ databases">
        <title>Genomic Encyclopedia of Type Strains, Phase IV (KMG-IV): sequencing the most valuable type-strain genomes for metagenomic binning, comparative biology and taxonomic classification.</title>
        <authorList>
            <person name="Goeker M."/>
        </authorList>
    </citation>
    <scope>NUCLEOTIDE SEQUENCE [LARGE SCALE GENOMIC DNA]</scope>
    <source>
        <strain evidence="1 2">DSM 21153</strain>
    </source>
</reference>
<dbReference type="AlphaFoldDB" id="A0A4R1YY12"/>
<gene>
    <name evidence="1" type="ORF">EV216_10584</name>
</gene>
<comment type="caution">
    <text evidence="1">The sequence shown here is derived from an EMBL/GenBank/DDBJ whole genome shotgun (WGS) entry which is preliminary data.</text>
</comment>
<dbReference type="Proteomes" id="UP000295277">
    <property type="component" value="Unassembled WGS sequence"/>
</dbReference>
<evidence type="ECO:0000313" key="2">
    <source>
        <dbReference type="Proteomes" id="UP000295277"/>
    </source>
</evidence>
<dbReference type="RefSeq" id="WP_132693917.1">
    <property type="nucleotide sequence ID" value="NZ_SLVM01000005.1"/>
</dbReference>
<proteinExistence type="predicted"/>
<dbReference type="OrthoDB" id="8263000at2"/>
<accession>A0A4R1YY12</accession>
<evidence type="ECO:0000313" key="1">
    <source>
        <dbReference type="EMBL" id="TCM86119.1"/>
    </source>
</evidence>
<dbReference type="EMBL" id="SLVM01000005">
    <property type="protein sequence ID" value="TCM86119.1"/>
    <property type="molecule type" value="Genomic_DNA"/>
</dbReference>
<protein>
    <submittedName>
        <fullName evidence="1">Uncharacterized protein</fullName>
    </submittedName>
</protein>
<keyword evidence="2" id="KW-1185">Reference proteome</keyword>
<organism evidence="1 2">
    <name type="scientific">Rhodovulum steppense</name>
    <dbReference type="NCBI Taxonomy" id="540251"/>
    <lineage>
        <taxon>Bacteria</taxon>
        <taxon>Pseudomonadati</taxon>
        <taxon>Pseudomonadota</taxon>
        <taxon>Alphaproteobacteria</taxon>
        <taxon>Rhodobacterales</taxon>
        <taxon>Paracoccaceae</taxon>
        <taxon>Rhodovulum</taxon>
    </lineage>
</organism>
<sequence length="771" mass="84262">MTDSVPSPPDFEKLRERAIMAAQAASGKLWTDFNLHDPGVTLLEQTVFALTEVGYRNAHATRDLLTGTDGVLDHDALALFDPAEMLPTDPVTGRDLAALISEAEGVARAYVRRSGRNGLYEVDVIPEPDPLDPDPQVADAVALDAARRAFYAHRPLCCDIDRIRVSRRRPVRLVAEVAIAPTALPGRVAAELYFHVGAILRGQADVTETEQSATRAKVYERPEVFLHAPAVPGESEPGLDSHLSVLRAIPGIAEIGPISLEDFDPQPGHHDRSPAADGSQYRELVLPDEGEPVLVILRLDGVALPLDAVGVREEYIRVATEHMARARHHLDARDWAVRRDGRRRNFAHVPVDSLLPALYRGRHAGLTPATADARRQMPGRGAPAQTDLAAYRVAIDEYLAGMSGTLAGLPRLLAAETARDTRDPAERRQRIKVLDYLIALQGEEMPPTRHAGLHRYRSRDERERFELEWRIRYLRALSRANAARGTGPNGTEPGGFLAKLSILADLRLGGLDALTAPMCRADLNPDPGAVIPPPGLRREDLPRLANPLEMRVPRDPAARPLEAGSLLDAAPWVADGRIHPDLFHRTADPDAWLVAPGATAEGWRVLFDAGNPEGLYVCGADRNRRRAQEMANRIRNGWRALHAAAEGVYLVEDILLRGDTQAFAPHGATLVLTGWTSRSRGQDYRAYVGNLVERLAPAHLLIRPLWLSFGEMVRFEELHVTGRPVDRARGAAIRSLLTLAGHRTRLEAAVARLAAVEGRIPGIGATAGIAS</sequence>